<dbReference type="EMBL" id="JOJP01000001">
    <property type="protein sequence ID" value="KEI72743.1"/>
    <property type="molecule type" value="Genomic_DNA"/>
</dbReference>
<evidence type="ECO:0000313" key="3">
    <source>
        <dbReference type="Proteomes" id="UP000027997"/>
    </source>
</evidence>
<dbReference type="RefSeq" id="WP_020581414.1">
    <property type="nucleotide sequence ID" value="NZ_JOJP01000001.1"/>
</dbReference>
<comment type="caution">
    <text evidence="2">The sequence shown here is derived from an EMBL/GenBank/DDBJ whole genome shotgun (WGS) entry which is preliminary data.</text>
</comment>
<evidence type="ECO:0000256" key="1">
    <source>
        <dbReference type="SAM" id="MobiDB-lite"/>
    </source>
</evidence>
<gene>
    <name evidence="2" type="ORF">GV64_20220</name>
</gene>
<organism evidence="2 3">
    <name type="scientific">Endozoicomonas elysicola</name>
    <dbReference type="NCBI Taxonomy" id="305900"/>
    <lineage>
        <taxon>Bacteria</taxon>
        <taxon>Pseudomonadati</taxon>
        <taxon>Pseudomonadota</taxon>
        <taxon>Gammaproteobacteria</taxon>
        <taxon>Oceanospirillales</taxon>
        <taxon>Endozoicomonadaceae</taxon>
        <taxon>Endozoicomonas</taxon>
    </lineage>
</organism>
<feature type="region of interest" description="Disordered" evidence="1">
    <location>
        <begin position="67"/>
        <end position="97"/>
    </location>
</feature>
<feature type="compositionally biased region" description="Polar residues" evidence="1">
    <location>
        <begin position="47"/>
        <end position="58"/>
    </location>
</feature>
<dbReference type="AlphaFoldDB" id="A0A081KF17"/>
<dbReference type="Proteomes" id="UP000027997">
    <property type="component" value="Unassembled WGS sequence"/>
</dbReference>
<name>A0A081KF17_9GAMM</name>
<reference evidence="2 3" key="1">
    <citation type="submission" date="2014-06" db="EMBL/GenBank/DDBJ databases">
        <title>Whole Genome Sequences of Three Symbiotic Endozoicomonas Bacteria.</title>
        <authorList>
            <person name="Neave M.J."/>
            <person name="Apprill A."/>
            <person name="Voolstra C.R."/>
        </authorList>
    </citation>
    <scope>NUCLEOTIDE SEQUENCE [LARGE SCALE GENOMIC DNA]</scope>
    <source>
        <strain evidence="2 3">DSM 22380</strain>
    </source>
</reference>
<protein>
    <submittedName>
        <fullName evidence="2">Uncharacterized protein</fullName>
    </submittedName>
</protein>
<accession>A0A081KF17</accession>
<evidence type="ECO:0000313" key="2">
    <source>
        <dbReference type="EMBL" id="KEI72743.1"/>
    </source>
</evidence>
<feature type="compositionally biased region" description="Acidic residues" evidence="1">
    <location>
        <begin position="82"/>
        <end position="97"/>
    </location>
</feature>
<keyword evidence="3" id="KW-1185">Reference proteome</keyword>
<proteinExistence type="predicted"/>
<feature type="region of interest" description="Disordered" evidence="1">
    <location>
        <begin position="41"/>
        <end position="60"/>
    </location>
</feature>
<sequence length="97" mass="11079">MTVLTSFLEKLGATIALVLMFFVGLSPYVEANPAFPDIEVSEEFEEQSSTLNSESVDQSVDDIVEYDDEPEDMEENQKFEYESDDEPPDYYSEDEVD</sequence>